<evidence type="ECO:0000313" key="2">
    <source>
        <dbReference type="EMBL" id="KAH9372570.1"/>
    </source>
</evidence>
<accession>A0A9J6GAY1</accession>
<evidence type="ECO:0000259" key="1">
    <source>
        <dbReference type="Pfam" id="PF21787"/>
    </source>
</evidence>
<name>A0A9J6GAY1_HAELO</name>
<organism evidence="2 3">
    <name type="scientific">Haemaphysalis longicornis</name>
    <name type="common">Bush tick</name>
    <dbReference type="NCBI Taxonomy" id="44386"/>
    <lineage>
        <taxon>Eukaryota</taxon>
        <taxon>Metazoa</taxon>
        <taxon>Ecdysozoa</taxon>
        <taxon>Arthropoda</taxon>
        <taxon>Chelicerata</taxon>
        <taxon>Arachnida</taxon>
        <taxon>Acari</taxon>
        <taxon>Parasitiformes</taxon>
        <taxon>Ixodida</taxon>
        <taxon>Ixodoidea</taxon>
        <taxon>Ixodidae</taxon>
        <taxon>Haemaphysalinae</taxon>
        <taxon>Haemaphysalis</taxon>
    </lineage>
</organism>
<dbReference type="Proteomes" id="UP000821853">
    <property type="component" value="Chromosome 4"/>
</dbReference>
<dbReference type="EMBL" id="JABSTR010000006">
    <property type="protein sequence ID" value="KAH9372570.1"/>
    <property type="molecule type" value="Genomic_DNA"/>
</dbReference>
<reference evidence="2 3" key="1">
    <citation type="journal article" date="2020" name="Cell">
        <title>Large-Scale Comparative Analyses of Tick Genomes Elucidate Their Genetic Diversity and Vector Capacities.</title>
        <authorList>
            <consortium name="Tick Genome and Microbiome Consortium (TIGMIC)"/>
            <person name="Jia N."/>
            <person name="Wang J."/>
            <person name="Shi W."/>
            <person name="Du L."/>
            <person name="Sun Y."/>
            <person name="Zhan W."/>
            <person name="Jiang J.F."/>
            <person name="Wang Q."/>
            <person name="Zhang B."/>
            <person name="Ji P."/>
            <person name="Bell-Sakyi L."/>
            <person name="Cui X.M."/>
            <person name="Yuan T.T."/>
            <person name="Jiang B.G."/>
            <person name="Yang W.F."/>
            <person name="Lam T.T."/>
            <person name="Chang Q.C."/>
            <person name="Ding S.J."/>
            <person name="Wang X.J."/>
            <person name="Zhu J.G."/>
            <person name="Ruan X.D."/>
            <person name="Zhao L."/>
            <person name="Wei J.T."/>
            <person name="Ye R.Z."/>
            <person name="Que T.C."/>
            <person name="Du C.H."/>
            <person name="Zhou Y.H."/>
            <person name="Cheng J.X."/>
            <person name="Dai P.F."/>
            <person name="Guo W.B."/>
            <person name="Han X.H."/>
            <person name="Huang E.J."/>
            <person name="Li L.F."/>
            <person name="Wei W."/>
            <person name="Gao Y.C."/>
            <person name="Liu J.Z."/>
            <person name="Shao H.Z."/>
            <person name="Wang X."/>
            <person name="Wang C.C."/>
            <person name="Yang T.C."/>
            <person name="Huo Q.B."/>
            <person name="Li W."/>
            <person name="Chen H.Y."/>
            <person name="Chen S.E."/>
            <person name="Zhou L.G."/>
            <person name="Ni X.B."/>
            <person name="Tian J.H."/>
            <person name="Sheng Y."/>
            <person name="Liu T."/>
            <person name="Pan Y.S."/>
            <person name="Xia L.Y."/>
            <person name="Li J."/>
            <person name="Zhao F."/>
            <person name="Cao W.C."/>
        </authorList>
    </citation>
    <scope>NUCLEOTIDE SEQUENCE [LARGE SCALE GENOMIC DNA]</scope>
    <source>
        <strain evidence="2">HaeL-2018</strain>
    </source>
</reference>
<protein>
    <recommendedName>
        <fullName evidence="1">Transposable element P transposase-like RNase H domain-containing protein</fullName>
    </recommendedName>
</protein>
<evidence type="ECO:0000313" key="3">
    <source>
        <dbReference type="Proteomes" id="UP000821853"/>
    </source>
</evidence>
<comment type="caution">
    <text evidence="2">The sequence shown here is derived from an EMBL/GenBank/DDBJ whole genome shotgun (WGS) entry which is preliminary data.</text>
</comment>
<dbReference type="InterPro" id="IPR048365">
    <property type="entry name" value="TNP-like_RNaseH_N"/>
</dbReference>
<sequence length="66" mass="7102">MSVRKACDLDTSSGHLIGYVDLGHSQEPWDADSIPLATEALLFMVNGLAAPWKMPFGYFLNAGMSG</sequence>
<keyword evidence="3" id="KW-1185">Reference proteome</keyword>
<dbReference type="VEuPathDB" id="VectorBase:HLOH_050040"/>
<gene>
    <name evidence="2" type="ORF">HPB48_021046</name>
</gene>
<dbReference type="Pfam" id="PF21787">
    <property type="entry name" value="TNP-like_RNaseH_N"/>
    <property type="match status" value="1"/>
</dbReference>
<proteinExistence type="predicted"/>
<dbReference type="OrthoDB" id="6537892at2759"/>
<dbReference type="AlphaFoldDB" id="A0A9J6GAY1"/>
<feature type="domain" description="Transposable element P transposase-like RNase H" evidence="1">
    <location>
        <begin position="1"/>
        <end position="65"/>
    </location>
</feature>